<organism evidence="2 3">
    <name type="scientific">Pyrrhoderma noxium</name>
    <dbReference type="NCBI Taxonomy" id="2282107"/>
    <lineage>
        <taxon>Eukaryota</taxon>
        <taxon>Fungi</taxon>
        <taxon>Dikarya</taxon>
        <taxon>Basidiomycota</taxon>
        <taxon>Agaricomycotina</taxon>
        <taxon>Agaricomycetes</taxon>
        <taxon>Hymenochaetales</taxon>
        <taxon>Hymenochaetaceae</taxon>
        <taxon>Pyrrhoderma</taxon>
    </lineage>
</organism>
<dbReference type="Proteomes" id="UP000217199">
    <property type="component" value="Unassembled WGS sequence"/>
</dbReference>
<dbReference type="EMBL" id="NBII01000009">
    <property type="protein sequence ID" value="PAV15682.1"/>
    <property type="molecule type" value="Genomic_DNA"/>
</dbReference>
<dbReference type="InterPro" id="IPR036910">
    <property type="entry name" value="HMG_box_dom_sf"/>
</dbReference>
<keyword evidence="3" id="KW-1185">Reference proteome</keyword>
<evidence type="ECO:0000313" key="2">
    <source>
        <dbReference type="EMBL" id="PAV15682.1"/>
    </source>
</evidence>
<dbReference type="Pfam" id="PF06382">
    <property type="entry name" value="Protamine_like"/>
    <property type="match status" value="1"/>
</dbReference>
<evidence type="ECO:0000256" key="1">
    <source>
        <dbReference type="SAM" id="MobiDB-lite"/>
    </source>
</evidence>
<proteinExistence type="predicted"/>
<evidence type="ECO:0000313" key="3">
    <source>
        <dbReference type="Proteomes" id="UP000217199"/>
    </source>
</evidence>
<reference evidence="2 3" key="1">
    <citation type="journal article" date="2017" name="Mol. Ecol.">
        <title>Comparative and population genomic landscape of Phellinus noxius: A hypervariable fungus causing root rot in trees.</title>
        <authorList>
            <person name="Chung C.L."/>
            <person name="Lee T.J."/>
            <person name="Akiba M."/>
            <person name="Lee H.H."/>
            <person name="Kuo T.H."/>
            <person name="Liu D."/>
            <person name="Ke H.M."/>
            <person name="Yokoi T."/>
            <person name="Roa M.B."/>
            <person name="Lu M.J."/>
            <person name="Chang Y.Y."/>
            <person name="Ann P.J."/>
            <person name="Tsai J.N."/>
            <person name="Chen C.Y."/>
            <person name="Tzean S.S."/>
            <person name="Ota Y."/>
            <person name="Hattori T."/>
            <person name="Sahashi N."/>
            <person name="Liou R.F."/>
            <person name="Kikuchi T."/>
            <person name="Tsai I.J."/>
        </authorList>
    </citation>
    <scope>NUCLEOTIDE SEQUENCE [LARGE SCALE GENOMIC DNA]</scope>
    <source>
        <strain evidence="2 3">FFPRI411160</strain>
    </source>
</reference>
<evidence type="ECO:0008006" key="4">
    <source>
        <dbReference type="Google" id="ProtNLM"/>
    </source>
</evidence>
<accession>A0A286U7Z3</accession>
<feature type="region of interest" description="Disordered" evidence="1">
    <location>
        <begin position="232"/>
        <end position="262"/>
    </location>
</feature>
<dbReference type="Gene3D" id="1.10.30.10">
    <property type="entry name" value="High mobility group box domain"/>
    <property type="match status" value="1"/>
</dbReference>
<dbReference type="SUPFAM" id="SSF47095">
    <property type="entry name" value="HMG-box"/>
    <property type="match status" value="1"/>
</dbReference>
<gene>
    <name evidence="2" type="ORF">PNOK_0854000</name>
</gene>
<comment type="caution">
    <text evidence="2">The sequence shown here is derived from an EMBL/GenBank/DDBJ whole genome shotgun (WGS) entry which is preliminary data.</text>
</comment>
<sequence length="385" mass="42669">MVCSVKPFKFLGHEYIYKQLPTPYRFNSYLPPLLLHIMPPIRDKKQKDDAPDTDTPKKRKTGANGFIEFLSEFRKKDAYSGLHQKEISVLAGQEWNKQSQEVKELYRVRKLAKLSLPDVLEQNGMEGLPEKAKTRARKRKARPKKVAQEAFVPRPSHTYGSLMEPEVPTPFSVLSESTPGLTDYSSVAGSLPPTPAFVESYVAQNRYGPTRMVKDPVPAHSMATTSRELLSPQPRWTTGGLLPPTQAVGTGTSRECAPRSTPSYTPLSPWCVLQGGYTPNPYQSNDYGRNSSLEVPSTPGFSGMDIYPASSTDEPLFNWNLPDNVQDALLPVPDFADVDISGWSLDDLIFSTVLGSVVDDDILGMLARDTLPTAPPHNSSSNHYI</sequence>
<dbReference type="AlphaFoldDB" id="A0A286U7Z3"/>
<name>A0A286U7Z3_9AGAM</name>
<dbReference type="InParanoid" id="A0A286U7Z3"/>
<protein>
    <recommendedName>
        <fullName evidence="4">HMG box domain-containing protein</fullName>
    </recommendedName>
</protein>
<dbReference type="InterPro" id="IPR024460">
    <property type="entry name" value="Protamine-like"/>
</dbReference>